<keyword evidence="1" id="KW-0472">Membrane</keyword>
<keyword evidence="1" id="KW-0812">Transmembrane</keyword>
<name>A0A8T2KCP0_9PIPI</name>
<dbReference type="PANTHER" id="PTHR35682:SF1">
    <property type="entry name" value="TRANSMEMBRANE PROTEIN 252"/>
    <property type="match status" value="1"/>
</dbReference>
<keyword evidence="1" id="KW-1133">Transmembrane helix</keyword>
<evidence type="ECO:0000256" key="1">
    <source>
        <dbReference type="SAM" id="Phobius"/>
    </source>
</evidence>
<evidence type="ECO:0000313" key="2">
    <source>
        <dbReference type="EMBL" id="KAG8455225.1"/>
    </source>
</evidence>
<dbReference type="AlphaFoldDB" id="A0A8T2KCP0"/>
<sequence>MTKSVYTAIRLLFLITGFSLVCLGAFYISSSYLCDCQGEKILAYCLLPLGFILLLSGIFWTTPDFYPPSYDSVIHESVCSTTNCEMRAMEEGLNIPPPLYTESNMDIIDEMYSCNDSPTHI</sequence>
<comment type="caution">
    <text evidence="2">The sequence shown here is derived from an EMBL/GenBank/DDBJ whole genome shotgun (WGS) entry which is preliminary data.</text>
</comment>
<dbReference type="InterPro" id="IPR031363">
    <property type="entry name" value="TMEM252"/>
</dbReference>
<gene>
    <name evidence="2" type="ORF">GDO86_001425</name>
</gene>
<dbReference type="EMBL" id="JAACNH010000001">
    <property type="protein sequence ID" value="KAG8455225.1"/>
    <property type="molecule type" value="Genomic_DNA"/>
</dbReference>
<dbReference type="Pfam" id="PF15664">
    <property type="entry name" value="TMEM252"/>
    <property type="match status" value="2"/>
</dbReference>
<dbReference type="OrthoDB" id="9896070at2759"/>
<dbReference type="PANTHER" id="PTHR35682">
    <property type="entry name" value="TRANSMEMBRANE PROTEIN 252"/>
    <property type="match status" value="1"/>
</dbReference>
<proteinExistence type="predicted"/>
<feature type="transmembrane region" description="Helical" evidence="1">
    <location>
        <begin position="6"/>
        <end position="29"/>
    </location>
</feature>
<protein>
    <submittedName>
        <fullName evidence="2">Uncharacterized protein</fullName>
    </submittedName>
</protein>
<evidence type="ECO:0000313" key="3">
    <source>
        <dbReference type="Proteomes" id="UP000812440"/>
    </source>
</evidence>
<reference evidence="2" key="1">
    <citation type="thesis" date="2020" institute="ProQuest LLC" country="789 East Eisenhower Parkway, Ann Arbor, MI, USA">
        <title>Comparative Genomics and Chromosome Evolution.</title>
        <authorList>
            <person name="Mudd A.B."/>
        </authorList>
    </citation>
    <scope>NUCLEOTIDE SEQUENCE</scope>
    <source>
        <strain evidence="2">Female2</strain>
        <tissue evidence="2">Blood</tissue>
    </source>
</reference>
<organism evidence="2 3">
    <name type="scientific">Hymenochirus boettgeri</name>
    <name type="common">Congo dwarf clawed frog</name>
    <dbReference type="NCBI Taxonomy" id="247094"/>
    <lineage>
        <taxon>Eukaryota</taxon>
        <taxon>Metazoa</taxon>
        <taxon>Chordata</taxon>
        <taxon>Craniata</taxon>
        <taxon>Vertebrata</taxon>
        <taxon>Euteleostomi</taxon>
        <taxon>Amphibia</taxon>
        <taxon>Batrachia</taxon>
        <taxon>Anura</taxon>
        <taxon>Pipoidea</taxon>
        <taxon>Pipidae</taxon>
        <taxon>Pipinae</taxon>
        <taxon>Hymenochirus</taxon>
    </lineage>
</organism>
<keyword evidence="3" id="KW-1185">Reference proteome</keyword>
<feature type="transmembrane region" description="Helical" evidence="1">
    <location>
        <begin position="41"/>
        <end position="60"/>
    </location>
</feature>
<dbReference type="Proteomes" id="UP000812440">
    <property type="component" value="Chromosome 1"/>
</dbReference>
<accession>A0A8T2KCP0</accession>